<feature type="region of interest" description="Disordered" evidence="7">
    <location>
        <begin position="380"/>
        <end position="447"/>
    </location>
</feature>
<name>A0ABM7X474_9BACT</name>
<keyword evidence="8" id="KW-0812">Transmembrane</keyword>
<evidence type="ECO:0000313" key="11">
    <source>
        <dbReference type="Proteomes" id="UP001162891"/>
    </source>
</evidence>
<organism evidence="10 11">
    <name type="scientific">Anaeromyxobacter oryzae</name>
    <dbReference type="NCBI Taxonomy" id="2918170"/>
    <lineage>
        <taxon>Bacteria</taxon>
        <taxon>Pseudomonadati</taxon>
        <taxon>Myxococcota</taxon>
        <taxon>Myxococcia</taxon>
        <taxon>Myxococcales</taxon>
        <taxon>Cystobacterineae</taxon>
        <taxon>Anaeromyxobacteraceae</taxon>
        <taxon>Anaeromyxobacter</taxon>
    </lineage>
</organism>
<dbReference type="InterPro" id="IPR011009">
    <property type="entry name" value="Kinase-like_dom_sf"/>
</dbReference>
<reference evidence="11" key="1">
    <citation type="journal article" date="2022" name="Int. J. Syst. Evol. Microbiol.">
        <title>Anaeromyxobacter oryzae sp. nov., Anaeromyxobacter diazotrophicus sp. nov. and Anaeromyxobacter paludicola sp. nov., isolated from paddy soils.</title>
        <authorList>
            <person name="Itoh H."/>
            <person name="Xu Z."/>
            <person name="Mise K."/>
            <person name="Masuda Y."/>
            <person name="Ushijima N."/>
            <person name="Hayakawa C."/>
            <person name="Shiratori Y."/>
            <person name="Senoo K."/>
        </authorList>
    </citation>
    <scope>NUCLEOTIDE SEQUENCE [LARGE SCALE GENOMIC DNA]</scope>
    <source>
        <strain evidence="11">Red232</strain>
    </source>
</reference>
<dbReference type="InterPro" id="IPR008271">
    <property type="entry name" value="Ser/Thr_kinase_AS"/>
</dbReference>
<evidence type="ECO:0000256" key="1">
    <source>
        <dbReference type="ARBA" id="ARBA00022679"/>
    </source>
</evidence>
<dbReference type="InterPro" id="IPR019734">
    <property type="entry name" value="TPR_rpt"/>
</dbReference>
<dbReference type="SMART" id="SM00220">
    <property type="entry name" value="S_TKc"/>
    <property type="match status" value="1"/>
</dbReference>
<dbReference type="Gene3D" id="1.10.510.10">
    <property type="entry name" value="Transferase(Phosphotransferase) domain 1"/>
    <property type="match status" value="1"/>
</dbReference>
<dbReference type="PROSITE" id="PS00107">
    <property type="entry name" value="PROTEIN_KINASE_ATP"/>
    <property type="match status" value="1"/>
</dbReference>
<dbReference type="InterPro" id="IPR000719">
    <property type="entry name" value="Prot_kinase_dom"/>
</dbReference>
<feature type="repeat" description="TPR" evidence="5">
    <location>
        <begin position="300"/>
        <end position="333"/>
    </location>
</feature>
<keyword evidence="4 6" id="KW-0067">ATP-binding</keyword>
<evidence type="ECO:0000256" key="6">
    <source>
        <dbReference type="PROSITE-ProRule" id="PRU10141"/>
    </source>
</evidence>
<dbReference type="Gene3D" id="3.30.200.20">
    <property type="entry name" value="Phosphorylase Kinase, domain 1"/>
    <property type="match status" value="1"/>
</dbReference>
<evidence type="ECO:0000256" key="4">
    <source>
        <dbReference type="ARBA" id="ARBA00022840"/>
    </source>
</evidence>
<feature type="domain" description="Protein kinase" evidence="9">
    <location>
        <begin position="5"/>
        <end position="269"/>
    </location>
</feature>
<evidence type="ECO:0000256" key="3">
    <source>
        <dbReference type="ARBA" id="ARBA00022777"/>
    </source>
</evidence>
<accession>A0ABM7X474</accession>
<feature type="binding site" evidence="6">
    <location>
        <position position="34"/>
    </location>
    <ligand>
        <name>ATP</name>
        <dbReference type="ChEBI" id="CHEBI:30616"/>
    </ligand>
</feature>
<proteinExistence type="predicted"/>
<evidence type="ECO:0000313" key="10">
    <source>
        <dbReference type="EMBL" id="BDG06581.1"/>
    </source>
</evidence>
<keyword evidence="8" id="KW-1133">Transmembrane helix</keyword>
<dbReference type="RefSeq" id="WP_248362630.1">
    <property type="nucleotide sequence ID" value="NZ_AP025591.1"/>
</dbReference>
<dbReference type="PANTHER" id="PTHR43289:SF6">
    <property type="entry name" value="SERINE_THREONINE-PROTEIN KINASE NEKL-3"/>
    <property type="match status" value="1"/>
</dbReference>
<gene>
    <name evidence="10" type="ORF">AMOR_55770</name>
</gene>
<keyword evidence="2 6" id="KW-0547">Nucleotide-binding</keyword>
<dbReference type="CDD" id="cd14014">
    <property type="entry name" value="STKc_PknB_like"/>
    <property type="match status" value="1"/>
</dbReference>
<dbReference type="Pfam" id="PF00069">
    <property type="entry name" value="Pkinase"/>
    <property type="match status" value="1"/>
</dbReference>
<evidence type="ECO:0000256" key="2">
    <source>
        <dbReference type="ARBA" id="ARBA00022741"/>
    </source>
</evidence>
<keyword evidence="3" id="KW-0418">Kinase</keyword>
<feature type="compositionally biased region" description="Pro residues" evidence="7">
    <location>
        <begin position="380"/>
        <end position="407"/>
    </location>
</feature>
<dbReference type="PROSITE" id="PS50011">
    <property type="entry name" value="PROTEIN_KINASE_DOM"/>
    <property type="match status" value="1"/>
</dbReference>
<evidence type="ECO:0000256" key="5">
    <source>
        <dbReference type="PROSITE-ProRule" id="PRU00339"/>
    </source>
</evidence>
<evidence type="ECO:0000256" key="8">
    <source>
        <dbReference type="SAM" id="Phobius"/>
    </source>
</evidence>
<keyword evidence="8" id="KW-0472">Membrane</keyword>
<keyword evidence="1" id="KW-0808">Transferase</keyword>
<keyword evidence="11" id="KW-1185">Reference proteome</keyword>
<dbReference type="InterPro" id="IPR017441">
    <property type="entry name" value="Protein_kinase_ATP_BS"/>
</dbReference>
<dbReference type="Proteomes" id="UP001162891">
    <property type="component" value="Chromosome"/>
</dbReference>
<evidence type="ECO:0000259" key="9">
    <source>
        <dbReference type="PROSITE" id="PS50011"/>
    </source>
</evidence>
<dbReference type="PROSITE" id="PS00108">
    <property type="entry name" value="PROTEIN_KINASE_ST"/>
    <property type="match status" value="1"/>
</dbReference>
<dbReference type="SUPFAM" id="SSF56112">
    <property type="entry name" value="Protein kinase-like (PK-like)"/>
    <property type="match status" value="1"/>
</dbReference>
<keyword evidence="5" id="KW-0802">TPR repeat</keyword>
<protein>
    <recommendedName>
        <fullName evidence="9">Protein kinase domain-containing protein</fullName>
    </recommendedName>
</protein>
<feature type="transmembrane region" description="Helical" evidence="8">
    <location>
        <begin position="352"/>
        <end position="374"/>
    </location>
</feature>
<dbReference type="PROSITE" id="PS50005">
    <property type="entry name" value="TPR"/>
    <property type="match status" value="1"/>
</dbReference>
<sequence length="606" mass="63539">MLGRYELLEQVGSGGMAVVYRGRDTALDREVAVKLLHPHLASAAESRARFSREARAVARLSHPGIVEIYDYAGDAAVESYLVTEFVRGRTLRAWAADVGFGYPEVGMLVGRALADALVHAHSAGVIHRDLKPENVLVHEDEPPAVKLADFGIARILASDERMTMTGALVGSPHHMAPEIVEGKDADARSDLFSLGTILYWLATGKLPFAAPNPTAILRRVLQGDFEDPRAAEPRVPDALADLVTRCLQLDPARRPASAAEVRDALDRILAEVGVERPGEALQALLRDPAGFKAAFPARAIATLGALGDAALAAGATARALGYYNRVLAIDPANPDVPAKLARLARRRRLRRTLAWTSAATAALGIAGAGVYAFVTRAPPPARTPAPHETAPPPIAGPPPVTAPPAAPPSEAAPAPAPPEGGGGTEAVAARPPAPAPSAAPPRGGGAAPALAHAALAVHVRPYAQRALLDGVEVARGEQLVRFELGPGTHVIQIEHACCAPFVKQITAEEASRLGELRVPLEPRPARLRVEGDPATRVYVEGRLLGTAGESQRTPFAVTVPAGGDNPYEAAARIGLELEGLPARTVIVKLRAGNEVIVASPQSEDRP</sequence>
<evidence type="ECO:0000256" key="7">
    <source>
        <dbReference type="SAM" id="MobiDB-lite"/>
    </source>
</evidence>
<dbReference type="EMBL" id="AP025591">
    <property type="protein sequence ID" value="BDG06581.1"/>
    <property type="molecule type" value="Genomic_DNA"/>
</dbReference>
<dbReference type="PANTHER" id="PTHR43289">
    <property type="entry name" value="MITOGEN-ACTIVATED PROTEIN KINASE KINASE KINASE 20-RELATED"/>
    <property type="match status" value="1"/>
</dbReference>